<sequence length="73" mass="8520">CTLPIKSKSNIFYRFNFIKAIRQAEQQKHSDTYGNDVVSKMTWRRWVSPSHFKKDDFSLKGESRAGCSKSAQF</sequence>
<dbReference type="AlphaFoldDB" id="A0A564Y4T5"/>
<organism evidence="1 2">
    <name type="scientific">Hymenolepis diminuta</name>
    <name type="common">Rat tapeworm</name>
    <dbReference type="NCBI Taxonomy" id="6216"/>
    <lineage>
        <taxon>Eukaryota</taxon>
        <taxon>Metazoa</taxon>
        <taxon>Spiralia</taxon>
        <taxon>Lophotrochozoa</taxon>
        <taxon>Platyhelminthes</taxon>
        <taxon>Cestoda</taxon>
        <taxon>Eucestoda</taxon>
        <taxon>Cyclophyllidea</taxon>
        <taxon>Hymenolepididae</taxon>
        <taxon>Hymenolepis</taxon>
    </lineage>
</organism>
<evidence type="ECO:0000313" key="2">
    <source>
        <dbReference type="Proteomes" id="UP000321570"/>
    </source>
</evidence>
<name>A0A564Y4T5_HYMDI</name>
<proteinExistence type="predicted"/>
<dbReference type="Proteomes" id="UP000321570">
    <property type="component" value="Unassembled WGS sequence"/>
</dbReference>
<evidence type="ECO:0000313" key="1">
    <source>
        <dbReference type="EMBL" id="VUZ41818.1"/>
    </source>
</evidence>
<protein>
    <submittedName>
        <fullName evidence="1">Uncharacterized protein</fullName>
    </submittedName>
</protein>
<keyword evidence="2" id="KW-1185">Reference proteome</keyword>
<reference evidence="1 2" key="1">
    <citation type="submission" date="2019-07" db="EMBL/GenBank/DDBJ databases">
        <authorList>
            <person name="Jastrzebski P J."/>
            <person name="Paukszto L."/>
            <person name="Jastrzebski P J."/>
        </authorList>
    </citation>
    <scope>NUCLEOTIDE SEQUENCE [LARGE SCALE GENOMIC DNA]</scope>
    <source>
        <strain evidence="1 2">WMS-il1</strain>
    </source>
</reference>
<accession>A0A564Y4T5</accession>
<gene>
    <name evidence="1" type="ORF">WMSIL1_LOCUS2552</name>
</gene>
<feature type="non-terminal residue" evidence="1">
    <location>
        <position position="1"/>
    </location>
</feature>
<dbReference type="EMBL" id="CABIJS010000066">
    <property type="protein sequence ID" value="VUZ41818.1"/>
    <property type="molecule type" value="Genomic_DNA"/>
</dbReference>